<dbReference type="EMBL" id="JEME01001523">
    <property type="protein sequence ID" value="KYG06933.1"/>
    <property type="molecule type" value="Genomic_DNA"/>
</dbReference>
<gene>
    <name evidence="1" type="ORF">BE21_32005</name>
</gene>
<accession>A0A150TQE9</accession>
<comment type="caution">
    <text evidence="1">The sequence shown here is derived from an EMBL/GenBank/DDBJ whole genome shotgun (WGS) entry which is preliminary data.</text>
</comment>
<proteinExistence type="predicted"/>
<reference evidence="1 2" key="1">
    <citation type="submission" date="2014-02" db="EMBL/GenBank/DDBJ databases">
        <title>The small core and large imbalanced accessory genome model reveals a collaborative survival strategy of Sorangium cellulosum strains in nature.</title>
        <authorList>
            <person name="Han K."/>
            <person name="Peng R."/>
            <person name="Blom J."/>
            <person name="Li Y.-Z."/>
        </authorList>
    </citation>
    <scope>NUCLEOTIDE SEQUENCE [LARGE SCALE GENOMIC DNA]</scope>
    <source>
        <strain evidence="1 2">So0007-03</strain>
    </source>
</reference>
<protein>
    <submittedName>
        <fullName evidence="1">Uncharacterized protein</fullName>
    </submittedName>
</protein>
<dbReference type="AlphaFoldDB" id="A0A150TQE9"/>
<organism evidence="1 2">
    <name type="scientific">Sorangium cellulosum</name>
    <name type="common">Polyangium cellulosum</name>
    <dbReference type="NCBI Taxonomy" id="56"/>
    <lineage>
        <taxon>Bacteria</taxon>
        <taxon>Pseudomonadati</taxon>
        <taxon>Myxococcota</taxon>
        <taxon>Polyangia</taxon>
        <taxon>Polyangiales</taxon>
        <taxon>Polyangiaceae</taxon>
        <taxon>Sorangium</taxon>
    </lineage>
</organism>
<evidence type="ECO:0000313" key="1">
    <source>
        <dbReference type="EMBL" id="KYG06933.1"/>
    </source>
</evidence>
<sequence length="119" mass="13315">MQVLRELPGLGDHAHVERLVRLDKAVLERLREPRVVAERLREGARALAVLRVELLDARELRVGGLRDVVVEQELERRLELIDDEPGALALDSGRVLSAELGPGTLLRCTGDSTRPERSR</sequence>
<dbReference type="Proteomes" id="UP000075502">
    <property type="component" value="Unassembled WGS sequence"/>
</dbReference>
<name>A0A150TQE9_SORCE</name>
<evidence type="ECO:0000313" key="2">
    <source>
        <dbReference type="Proteomes" id="UP000075502"/>
    </source>
</evidence>